<evidence type="ECO:0000313" key="2">
    <source>
        <dbReference type="EMBL" id="RBO84302.1"/>
    </source>
</evidence>
<proteinExistence type="predicted"/>
<reference evidence="2 3" key="1">
    <citation type="submission" date="2018-06" db="EMBL/GenBank/DDBJ databases">
        <title>Genomic Encyclopedia of Type Strains, Phase IV (KMG-IV): sequencing the most valuable type-strain genomes for metagenomic binning, comparative biology and taxonomic classification.</title>
        <authorList>
            <person name="Goeker M."/>
        </authorList>
    </citation>
    <scope>NUCLEOTIDE SEQUENCE [LARGE SCALE GENOMIC DNA]</scope>
    <source>
        <strain evidence="2 3">DSM 44599</strain>
    </source>
</reference>
<dbReference type="OrthoDB" id="826539at2"/>
<accession>A0A366D2K8</accession>
<dbReference type="InterPro" id="IPR024997">
    <property type="entry name" value="DUF3892"/>
</dbReference>
<dbReference type="Proteomes" id="UP000252586">
    <property type="component" value="Unassembled WGS sequence"/>
</dbReference>
<keyword evidence="3" id="KW-1185">Reference proteome</keyword>
<sequence>MAIRITRIHLESGITHEHIQSLEWIEDGTGKSDTSTKATLVTWIEDKGGHAYVQQPGTKPATVEVKTPGNGRPKYLQTRPDGDPRNNLLNLPKF</sequence>
<dbReference type="Pfam" id="PF13031">
    <property type="entry name" value="DUF3892"/>
    <property type="match status" value="1"/>
</dbReference>
<dbReference type="EMBL" id="QNRE01000017">
    <property type="protein sequence ID" value="RBO84302.1"/>
    <property type="molecule type" value="Genomic_DNA"/>
</dbReference>
<dbReference type="AlphaFoldDB" id="A0A366D2K8"/>
<evidence type="ECO:0000256" key="1">
    <source>
        <dbReference type="SAM" id="MobiDB-lite"/>
    </source>
</evidence>
<dbReference type="RefSeq" id="WP_067507898.1">
    <property type="nucleotide sequence ID" value="NZ_QNRE01000017.1"/>
</dbReference>
<comment type="caution">
    <text evidence="2">The sequence shown here is derived from an EMBL/GenBank/DDBJ whole genome shotgun (WGS) entry which is preliminary data.</text>
</comment>
<protein>
    <submittedName>
        <fullName evidence="2">Uncharacterized protein DUF3892</fullName>
    </submittedName>
</protein>
<evidence type="ECO:0000313" key="3">
    <source>
        <dbReference type="Proteomes" id="UP000252586"/>
    </source>
</evidence>
<name>A0A366D2K8_9NOCA</name>
<gene>
    <name evidence="2" type="ORF">DFR74_117123</name>
</gene>
<organism evidence="2 3">
    <name type="scientific">Nocardia puris</name>
    <dbReference type="NCBI Taxonomy" id="208602"/>
    <lineage>
        <taxon>Bacteria</taxon>
        <taxon>Bacillati</taxon>
        <taxon>Actinomycetota</taxon>
        <taxon>Actinomycetes</taxon>
        <taxon>Mycobacteriales</taxon>
        <taxon>Nocardiaceae</taxon>
        <taxon>Nocardia</taxon>
    </lineage>
</organism>
<feature type="region of interest" description="Disordered" evidence="1">
    <location>
        <begin position="60"/>
        <end position="94"/>
    </location>
</feature>